<feature type="domain" description="DUF6532" evidence="1">
    <location>
        <begin position="4"/>
        <end position="85"/>
    </location>
</feature>
<protein>
    <recommendedName>
        <fullName evidence="1">DUF6532 domain-containing protein</fullName>
    </recommendedName>
</protein>
<accession>A0A166C0V3</accession>
<dbReference type="InterPro" id="IPR045341">
    <property type="entry name" value="DUF6532"/>
</dbReference>
<dbReference type="AlphaFoldDB" id="A0A166C0V3"/>
<proteinExistence type="predicted"/>
<keyword evidence="3" id="KW-1185">Reference proteome</keyword>
<dbReference type="OrthoDB" id="3268553at2759"/>
<organism evidence="2 3">
    <name type="scientific">Athelia psychrophila</name>
    <dbReference type="NCBI Taxonomy" id="1759441"/>
    <lineage>
        <taxon>Eukaryota</taxon>
        <taxon>Fungi</taxon>
        <taxon>Dikarya</taxon>
        <taxon>Basidiomycota</taxon>
        <taxon>Agaricomycotina</taxon>
        <taxon>Agaricomycetes</taxon>
        <taxon>Agaricomycetidae</taxon>
        <taxon>Atheliales</taxon>
        <taxon>Atheliaceae</taxon>
        <taxon>Athelia</taxon>
    </lineage>
</organism>
<reference evidence="2 3" key="1">
    <citation type="journal article" date="2016" name="Mol. Biol. Evol.">
        <title>Comparative Genomics of Early-Diverging Mushroom-Forming Fungi Provides Insights into the Origins of Lignocellulose Decay Capabilities.</title>
        <authorList>
            <person name="Nagy L.G."/>
            <person name="Riley R."/>
            <person name="Tritt A."/>
            <person name="Adam C."/>
            <person name="Daum C."/>
            <person name="Floudas D."/>
            <person name="Sun H."/>
            <person name="Yadav J.S."/>
            <person name="Pangilinan J."/>
            <person name="Larsson K.H."/>
            <person name="Matsuura K."/>
            <person name="Barry K."/>
            <person name="Labutti K."/>
            <person name="Kuo R."/>
            <person name="Ohm R.A."/>
            <person name="Bhattacharya S.S."/>
            <person name="Shirouzu T."/>
            <person name="Yoshinaga Y."/>
            <person name="Martin F.M."/>
            <person name="Grigoriev I.V."/>
            <person name="Hibbett D.S."/>
        </authorList>
    </citation>
    <scope>NUCLEOTIDE SEQUENCE [LARGE SCALE GENOMIC DNA]</scope>
    <source>
        <strain evidence="2 3">CBS 109695</strain>
    </source>
</reference>
<gene>
    <name evidence="2" type="ORF">FIBSPDRAFT_1049533</name>
</gene>
<dbReference type="Proteomes" id="UP000076532">
    <property type="component" value="Unassembled WGS sequence"/>
</dbReference>
<evidence type="ECO:0000313" key="3">
    <source>
        <dbReference type="Proteomes" id="UP000076532"/>
    </source>
</evidence>
<dbReference type="Pfam" id="PF20149">
    <property type="entry name" value="DUF6532"/>
    <property type="match status" value="1"/>
</dbReference>
<dbReference type="EMBL" id="KV417636">
    <property type="protein sequence ID" value="KZP13175.1"/>
    <property type="molecule type" value="Genomic_DNA"/>
</dbReference>
<evidence type="ECO:0000313" key="2">
    <source>
        <dbReference type="EMBL" id="KZP13175.1"/>
    </source>
</evidence>
<name>A0A166C0V3_9AGAM</name>
<evidence type="ECO:0000259" key="1">
    <source>
        <dbReference type="Pfam" id="PF20149"/>
    </source>
</evidence>
<sequence length="150" mass="16728">MLGGPIVFKIAFAAYFAKGESSPAFKDDYFNLADEGLPFEAIAFVLTAIHAAIEEYKLGYWKLSEFTARAYSPKYKQYLDMLQDWHTYTSKPITDKDGNPKQPSRLAGKLRKDLWDTAMESSGTTVIVDNNAYMNSASAEAAFAANELED</sequence>